<dbReference type="Proteomes" id="UP000054821">
    <property type="component" value="Unassembled WGS sequence"/>
</dbReference>
<dbReference type="STRING" id="398673.A0A2P4Z6V1"/>
<gene>
    <name evidence="1" type="ORF">TGAM01_v211112</name>
</gene>
<dbReference type="PANTHER" id="PTHR38111:SF9">
    <property type="entry name" value="ZN(2)-C6 FUNGAL-TYPE DOMAIN-CONTAINING PROTEIN"/>
    <property type="match status" value="1"/>
</dbReference>
<proteinExistence type="predicted"/>
<comment type="caution">
    <text evidence="1">The sequence shown here is derived from an EMBL/GenBank/DDBJ whole genome shotgun (WGS) entry which is preliminary data.</text>
</comment>
<name>A0A2P4Z6V1_9HYPO</name>
<dbReference type="InterPro" id="IPR053178">
    <property type="entry name" value="Osmoadaptation_assoc"/>
</dbReference>
<evidence type="ECO:0008006" key="3">
    <source>
        <dbReference type="Google" id="ProtNLM"/>
    </source>
</evidence>
<keyword evidence="2" id="KW-1185">Reference proteome</keyword>
<organism evidence="1 2">
    <name type="scientific">Trichoderma gamsii</name>
    <dbReference type="NCBI Taxonomy" id="398673"/>
    <lineage>
        <taxon>Eukaryota</taxon>
        <taxon>Fungi</taxon>
        <taxon>Dikarya</taxon>
        <taxon>Ascomycota</taxon>
        <taxon>Pezizomycotina</taxon>
        <taxon>Sordariomycetes</taxon>
        <taxon>Hypocreomycetidae</taxon>
        <taxon>Hypocreales</taxon>
        <taxon>Hypocreaceae</taxon>
        <taxon>Trichoderma</taxon>
    </lineage>
</organism>
<evidence type="ECO:0000313" key="2">
    <source>
        <dbReference type="Proteomes" id="UP000054821"/>
    </source>
</evidence>
<dbReference type="PANTHER" id="PTHR38111">
    <property type="entry name" value="ZN(2)-C6 FUNGAL-TYPE DOMAIN-CONTAINING PROTEIN-RELATED"/>
    <property type="match status" value="1"/>
</dbReference>
<evidence type="ECO:0000313" key="1">
    <source>
        <dbReference type="EMBL" id="PON20018.1"/>
    </source>
</evidence>
<dbReference type="EMBL" id="JPDN02000092">
    <property type="protein sequence ID" value="PON20018.1"/>
    <property type="molecule type" value="Genomic_DNA"/>
</dbReference>
<sequence>MVTKPPNKILKPQLAISHTSDLDGVRMPSSASIYHFHFQPLGVGFGDSFERQASRYDEVRAFVDRILLRYSTELSYVSKNEDPTDLAVIPMLGTSAESVALYMCGKHAPNLTQVHQAFRLHWQTLDQLRAVISLQSGTNPQSVTTSAPLLVVIMNMVLYEWIAPTTQSAWKEHVRGLEALINNYGPAAFHQEPMRQVFEQARMHIVVAHLDDVQQTYLEEPSWQEVPCSFQRAIETNLYNCCMLFLCDMAFQLGSLDELKQFPTSQLFDSSRSVSDLHRFSDSDAERAKTTGHYTAFPHELPAWNLAGYEICRSIEFMLQPNHGPAGAYFAMFPLRVAQLFIEPSSENESRPMLNAFLQGEFWNFTAANGAPGPISNEMKEGSDAIHTTAFHPAREFDNKSHKTEGTINEKSDSAVILQWIRSIMGYIADVYGFSVTRNFN</sequence>
<dbReference type="RefSeq" id="XP_024404266.1">
    <property type="nucleotide sequence ID" value="XM_024550990.1"/>
</dbReference>
<dbReference type="AlphaFoldDB" id="A0A2P4Z6V1"/>
<dbReference type="GeneID" id="36347994"/>
<protein>
    <recommendedName>
        <fullName evidence="3">Transcription factor domain-containing protein</fullName>
    </recommendedName>
</protein>
<accession>A0A2P4Z6V1</accession>
<reference evidence="1 2" key="1">
    <citation type="journal article" date="2016" name="Genome Announc.">
        <title>Draft Whole-Genome Sequence of Trichoderma gamsii T6085, a Promising Biocontrol Agent of Fusarium Head Blight on Wheat.</title>
        <authorList>
            <person name="Baroncelli R."/>
            <person name="Zapparata A."/>
            <person name="Piaggeschi G."/>
            <person name="Sarrocco S."/>
            <person name="Vannacci G."/>
        </authorList>
    </citation>
    <scope>NUCLEOTIDE SEQUENCE [LARGE SCALE GENOMIC DNA]</scope>
    <source>
        <strain evidence="1 2">T6085</strain>
    </source>
</reference>